<feature type="compositionally biased region" description="Low complexity" evidence="1">
    <location>
        <begin position="41"/>
        <end position="74"/>
    </location>
</feature>
<organism evidence="3 4">
    <name type="scientific">Helicocarpus griseus UAMH5409</name>
    <dbReference type="NCBI Taxonomy" id="1447875"/>
    <lineage>
        <taxon>Eukaryota</taxon>
        <taxon>Fungi</taxon>
        <taxon>Dikarya</taxon>
        <taxon>Ascomycota</taxon>
        <taxon>Pezizomycotina</taxon>
        <taxon>Eurotiomycetes</taxon>
        <taxon>Eurotiomycetidae</taxon>
        <taxon>Onygenales</taxon>
        <taxon>Ajellomycetaceae</taxon>
        <taxon>Helicocarpus</taxon>
    </lineage>
</organism>
<evidence type="ECO:0000259" key="2">
    <source>
        <dbReference type="SMART" id="SM00478"/>
    </source>
</evidence>
<proteinExistence type="predicted"/>
<feature type="region of interest" description="Disordered" evidence="1">
    <location>
        <begin position="386"/>
        <end position="419"/>
    </location>
</feature>
<name>A0A2B7XT20_9EURO</name>
<dbReference type="EMBL" id="PDNB01000068">
    <property type="protein sequence ID" value="PGH11792.1"/>
    <property type="molecule type" value="Genomic_DNA"/>
</dbReference>
<dbReference type="SUPFAM" id="SSF48150">
    <property type="entry name" value="DNA-glycosylase"/>
    <property type="match status" value="1"/>
</dbReference>
<dbReference type="InterPro" id="IPR011257">
    <property type="entry name" value="DNA_glycosylase"/>
</dbReference>
<dbReference type="SMART" id="SM00478">
    <property type="entry name" value="ENDO3c"/>
    <property type="match status" value="1"/>
</dbReference>
<sequence length="509" mass="55328">MAKQKGKQKSKEKSKQATLTIKQVKRGLEKVAVALEAKQKLGLLSESDSSSTSDSSELSSSSSSSDGETGGAAAVKKKDKKRGTLVEKRRRVGKGGRAAVPVAMKKPRMTKTGLKRPKAAAEVKTKTEPGSHLKRPCHLTPGVTPYPDWAAPTPKQCEEVNALLSSVHGKVEIPELIPEPSLTVSGCGEVPSVLDALLRTLLSGATTSTKAGLALQGLVGKFGVLQEGVGKGSVDWDKVRRAPMEEVYEAIKVGGLAKTKSQHIKKILDMVYEEGLKRRKELMAAEKGGEKDAFRDLEGERDTSVDGGGMVKFDTTGQTILSLEYIRALPKDEAMIELTKFPGVGVKTGACVALFCLQLACFAVDTHVFRLCRWLGWLPRQEEEKDELEYDDGEAVKKRGEDSKSSGKKQGKKPTPYVDEKQAYRHLEVRVPDHLKYSLHQLFIMHGKDCRKCKASTMDGGVEDAGDLEETGACVIEHLVRRTGGKKRSRHGNVKGKGKGKEKIKGVMN</sequence>
<dbReference type="GO" id="GO:0000702">
    <property type="term" value="F:oxidized base lesion DNA N-glycosylase activity"/>
    <property type="evidence" value="ECO:0007669"/>
    <property type="project" value="UniProtKB-ARBA"/>
</dbReference>
<dbReference type="CDD" id="cd00056">
    <property type="entry name" value="ENDO3c"/>
    <property type="match status" value="1"/>
</dbReference>
<comment type="caution">
    <text evidence="3">The sequence shown here is derived from an EMBL/GenBank/DDBJ whole genome shotgun (WGS) entry which is preliminary data.</text>
</comment>
<dbReference type="InterPro" id="IPR023170">
    <property type="entry name" value="HhH_base_excis_C"/>
</dbReference>
<protein>
    <recommendedName>
        <fullName evidence="2">HhH-GPD domain-containing protein</fullName>
    </recommendedName>
</protein>
<dbReference type="PANTHER" id="PTHR47203:SF1">
    <property type="entry name" value="HYPOTHETICAL BASE EXCISION DNA REPAIR PROTEIN (EUROFUNG)"/>
    <property type="match status" value="1"/>
</dbReference>
<dbReference type="Pfam" id="PF00730">
    <property type="entry name" value="HhH-GPD"/>
    <property type="match status" value="1"/>
</dbReference>
<feature type="compositionally biased region" description="Basic residues" evidence="1">
    <location>
        <begin position="484"/>
        <end position="498"/>
    </location>
</feature>
<feature type="compositionally biased region" description="Basic and acidic residues" evidence="1">
    <location>
        <begin position="119"/>
        <end position="131"/>
    </location>
</feature>
<feature type="region of interest" description="Disordered" evidence="1">
    <location>
        <begin position="1"/>
        <end position="23"/>
    </location>
</feature>
<feature type="region of interest" description="Disordered" evidence="1">
    <location>
        <begin position="484"/>
        <end position="509"/>
    </location>
</feature>
<feature type="domain" description="HhH-GPD" evidence="2">
    <location>
        <begin position="202"/>
        <end position="423"/>
    </location>
</feature>
<keyword evidence="4" id="KW-1185">Reference proteome</keyword>
<dbReference type="Gene3D" id="1.10.1670.10">
    <property type="entry name" value="Helix-hairpin-Helix base-excision DNA repair enzymes (C-terminal)"/>
    <property type="match status" value="1"/>
</dbReference>
<evidence type="ECO:0000313" key="3">
    <source>
        <dbReference type="EMBL" id="PGH11792.1"/>
    </source>
</evidence>
<dbReference type="STRING" id="1447875.A0A2B7XT20"/>
<feature type="compositionally biased region" description="Basic residues" evidence="1">
    <location>
        <begin position="105"/>
        <end position="118"/>
    </location>
</feature>
<accession>A0A2B7XT20</accession>
<dbReference type="Gene3D" id="1.10.340.30">
    <property type="entry name" value="Hypothetical protein, domain 2"/>
    <property type="match status" value="1"/>
</dbReference>
<feature type="region of interest" description="Disordered" evidence="1">
    <location>
        <begin position="39"/>
        <end position="138"/>
    </location>
</feature>
<evidence type="ECO:0000313" key="4">
    <source>
        <dbReference type="Proteomes" id="UP000223968"/>
    </source>
</evidence>
<dbReference type="GO" id="GO:0006285">
    <property type="term" value="P:base-excision repair, AP site formation"/>
    <property type="evidence" value="ECO:0007669"/>
    <property type="project" value="UniProtKB-ARBA"/>
</dbReference>
<feature type="compositionally biased region" description="Basic and acidic residues" evidence="1">
    <location>
        <begin position="499"/>
        <end position="509"/>
    </location>
</feature>
<evidence type="ECO:0000256" key="1">
    <source>
        <dbReference type="SAM" id="MobiDB-lite"/>
    </source>
</evidence>
<dbReference type="AlphaFoldDB" id="A0A2B7XT20"/>
<reference evidence="3 4" key="1">
    <citation type="submission" date="2017-10" db="EMBL/GenBank/DDBJ databases">
        <title>Comparative genomics in systemic dimorphic fungi from Ajellomycetaceae.</title>
        <authorList>
            <person name="Munoz J.F."/>
            <person name="Mcewen J.G."/>
            <person name="Clay O.K."/>
            <person name="Cuomo C.A."/>
        </authorList>
    </citation>
    <scope>NUCLEOTIDE SEQUENCE [LARGE SCALE GENOMIC DNA]</scope>
    <source>
        <strain evidence="3 4">UAMH5409</strain>
    </source>
</reference>
<gene>
    <name evidence="3" type="ORF">AJ79_04693</name>
</gene>
<dbReference type="InterPro" id="IPR003265">
    <property type="entry name" value="HhH-GPD_domain"/>
</dbReference>
<feature type="compositionally biased region" description="Basic and acidic residues" evidence="1">
    <location>
        <begin position="394"/>
        <end position="405"/>
    </location>
</feature>
<dbReference type="Proteomes" id="UP000223968">
    <property type="component" value="Unassembled WGS sequence"/>
</dbReference>
<dbReference type="OrthoDB" id="5607at2759"/>
<dbReference type="PANTHER" id="PTHR47203">
    <property type="match status" value="1"/>
</dbReference>